<dbReference type="PIRSF" id="PIRSF016184">
    <property type="entry name" value="PhzC_PhzF"/>
    <property type="match status" value="1"/>
</dbReference>
<dbReference type="SUPFAM" id="SSF54506">
    <property type="entry name" value="Diaminopimelate epimerase-like"/>
    <property type="match status" value="1"/>
</dbReference>
<sequence length="297" mass="32585">MQTVYVKHIDAFSSIPGKGNPAGVVLNGDDYSEEEMLAIAGAVGFNETSFIVSSDIADFRIRYFTPGHEMNLCGHATMGTVYALRMNGLLKQSNITIETKAGVLPVKVHDENNELLITMQQANPQFQTFSGSKSELAASIGLTEEDLHPDYPIVYGSTGIWTLIIPIKELASFHKMIPATAEFPSILKEIPRASLHPICLEVRDERNDMHARHFSSPFSGTIEDAVTGTAAGVMGAYYKTFINEGARLPVTLIVEQGYEMNKDGRVYVHVKEEGNLDVSISGTAVYVKDIEIEIVKK</sequence>
<dbReference type="Pfam" id="PF02567">
    <property type="entry name" value="PhzC-PhzF"/>
    <property type="match status" value="1"/>
</dbReference>
<evidence type="ECO:0000256" key="3">
    <source>
        <dbReference type="PIRSR" id="PIRSR016184-1"/>
    </source>
</evidence>
<evidence type="ECO:0000313" key="5">
    <source>
        <dbReference type="Proteomes" id="UP000681414"/>
    </source>
</evidence>
<dbReference type="GO" id="GO:0005737">
    <property type="term" value="C:cytoplasm"/>
    <property type="evidence" value="ECO:0007669"/>
    <property type="project" value="TreeGrafter"/>
</dbReference>
<feature type="active site" evidence="3">
    <location>
        <position position="47"/>
    </location>
</feature>
<dbReference type="Gene3D" id="3.10.310.10">
    <property type="entry name" value="Diaminopimelate Epimerase, Chain A, domain 1"/>
    <property type="match status" value="2"/>
</dbReference>
<gene>
    <name evidence="4" type="ORF">KHA97_16700</name>
</gene>
<dbReference type="AlphaFoldDB" id="A0A942TEU4"/>
<keyword evidence="2 4" id="KW-0413">Isomerase</keyword>
<dbReference type="NCBIfam" id="TIGR00654">
    <property type="entry name" value="PhzF_family"/>
    <property type="match status" value="1"/>
</dbReference>
<reference evidence="4 5" key="1">
    <citation type="submission" date="2021-05" db="EMBL/GenBank/DDBJ databases">
        <title>Novel Bacillus species.</title>
        <authorList>
            <person name="Liu G."/>
        </authorList>
    </citation>
    <scope>NUCLEOTIDE SEQUENCE [LARGE SCALE GENOMIC DNA]</scope>
    <source>
        <strain evidence="5">FJAT-49780</strain>
    </source>
</reference>
<protein>
    <submittedName>
        <fullName evidence="4">PhzF family phenazine biosynthesis isomerase</fullName>
    </submittedName>
</protein>
<dbReference type="GO" id="GO:0016853">
    <property type="term" value="F:isomerase activity"/>
    <property type="evidence" value="ECO:0007669"/>
    <property type="project" value="UniProtKB-KW"/>
</dbReference>
<comment type="caution">
    <text evidence="4">The sequence shown here is derived from an EMBL/GenBank/DDBJ whole genome shotgun (WGS) entry which is preliminary data.</text>
</comment>
<dbReference type="PANTHER" id="PTHR13774">
    <property type="entry name" value="PHENAZINE BIOSYNTHESIS PROTEIN"/>
    <property type="match status" value="1"/>
</dbReference>
<dbReference type="Proteomes" id="UP000681414">
    <property type="component" value="Unassembled WGS sequence"/>
</dbReference>
<organism evidence="4 5">
    <name type="scientific">Lederbergia citri</name>
    <dbReference type="NCBI Taxonomy" id="2833580"/>
    <lineage>
        <taxon>Bacteria</taxon>
        <taxon>Bacillati</taxon>
        <taxon>Bacillota</taxon>
        <taxon>Bacilli</taxon>
        <taxon>Bacillales</taxon>
        <taxon>Bacillaceae</taxon>
        <taxon>Lederbergia</taxon>
    </lineage>
</organism>
<keyword evidence="5" id="KW-1185">Reference proteome</keyword>
<dbReference type="PANTHER" id="PTHR13774:SF17">
    <property type="entry name" value="PHENAZINE BIOSYNTHESIS-LIKE DOMAIN-CONTAINING PROTEIN"/>
    <property type="match status" value="1"/>
</dbReference>
<dbReference type="EMBL" id="JAGYPG010000003">
    <property type="protein sequence ID" value="MBS4196691.1"/>
    <property type="molecule type" value="Genomic_DNA"/>
</dbReference>
<name>A0A942TEU4_9BACI</name>
<evidence type="ECO:0000256" key="2">
    <source>
        <dbReference type="ARBA" id="ARBA00023235"/>
    </source>
</evidence>
<evidence type="ECO:0000313" key="4">
    <source>
        <dbReference type="EMBL" id="MBS4196691.1"/>
    </source>
</evidence>
<evidence type="ECO:0000256" key="1">
    <source>
        <dbReference type="ARBA" id="ARBA00008270"/>
    </source>
</evidence>
<proteinExistence type="inferred from homology"/>
<dbReference type="InterPro" id="IPR003719">
    <property type="entry name" value="Phenazine_PhzF-like"/>
</dbReference>
<accession>A0A942TEU4</accession>
<comment type="similarity">
    <text evidence="1">Belongs to the PhzF family.</text>
</comment>
<dbReference type="RefSeq" id="WP_213125915.1">
    <property type="nucleotide sequence ID" value="NZ_JAGYPG010000003.1"/>
</dbReference>